<evidence type="ECO:0000313" key="11">
    <source>
        <dbReference type="EMBL" id="PSB03294.1"/>
    </source>
</evidence>
<comment type="pathway">
    <text evidence="7">Carotenoid biosynthesis; staphyloxanthin biosynthesis; staphyloxanthin from farnesyl diphosphate: step 4/5.</text>
</comment>
<evidence type="ECO:0000259" key="10">
    <source>
        <dbReference type="Pfam" id="PF00535"/>
    </source>
</evidence>
<dbReference type="GO" id="GO:0005886">
    <property type="term" value="C:plasma membrane"/>
    <property type="evidence" value="ECO:0007669"/>
    <property type="project" value="UniProtKB-SubCell"/>
</dbReference>
<keyword evidence="3" id="KW-0328">Glycosyltransferase</keyword>
<dbReference type="InterPro" id="IPR001173">
    <property type="entry name" value="Glyco_trans_2-like"/>
</dbReference>
<organism evidence="11 12">
    <name type="scientific">Merismopedia glauca CCAP 1448/3</name>
    <dbReference type="NCBI Taxonomy" id="1296344"/>
    <lineage>
        <taxon>Bacteria</taxon>
        <taxon>Bacillati</taxon>
        <taxon>Cyanobacteriota</taxon>
        <taxon>Cyanophyceae</taxon>
        <taxon>Synechococcales</taxon>
        <taxon>Merismopediaceae</taxon>
        <taxon>Merismopedia</taxon>
    </lineage>
</organism>
<evidence type="ECO:0000256" key="6">
    <source>
        <dbReference type="ARBA" id="ARBA00037281"/>
    </source>
</evidence>
<proteinExistence type="inferred from homology"/>
<accession>A0A2T1C4Z2</accession>
<reference evidence="11 12" key="1">
    <citation type="submission" date="2018-02" db="EMBL/GenBank/DDBJ databases">
        <authorList>
            <person name="Cohen D.B."/>
            <person name="Kent A.D."/>
        </authorList>
    </citation>
    <scope>NUCLEOTIDE SEQUENCE [LARGE SCALE GENOMIC DNA]</scope>
    <source>
        <strain evidence="11 12">CCAP 1448/3</strain>
    </source>
</reference>
<comment type="subcellular location">
    <subcellularLocation>
        <location evidence="1">Cell membrane</location>
    </subcellularLocation>
</comment>
<dbReference type="Gene3D" id="3.90.550.10">
    <property type="entry name" value="Spore Coat Polysaccharide Biosynthesis Protein SpsA, Chain A"/>
    <property type="match status" value="1"/>
</dbReference>
<dbReference type="SUPFAM" id="SSF53448">
    <property type="entry name" value="Nucleotide-diphospho-sugar transferases"/>
    <property type="match status" value="1"/>
</dbReference>
<dbReference type="OrthoDB" id="9797391at2"/>
<dbReference type="PANTHER" id="PTHR43646:SF2">
    <property type="entry name" value="GLYCOSYLTRANSFERASE 2-LIKE DOMAIN-CONTAINING PROTEIN"/>
    <property type="match status" value="1"/>
</dbReference>
<dbReference type="AlphaFoldDB" id="A0A2T1C4Z2"/>
<feature type="domain" description="Glycosyltransferase 2-like" evidence="10">
    <location>
        <begin position="38"/>
        <end position="187"/>
    </location>
</feature>
<gene>
    <name evidence="11" type="ORF">C7B64_09290</name>
</gene>
<comment type="caution">
    <text evidence="11">The sequence shown here is derived from an EMBL/GenBank/DDBJ whole genome shotgun (WGS) entry which is preliminary data.</text>
</comment>
<evidence type="ECO:0000256" key="3">
    <source>
        <dbReference type="ARBA" id="ARBA00022676"/>
    </source>
</evidence>
<keyword evidence="5" id="KW-0472">Membrane</keyword>
<comment type="function">
    <text evidence="6">Catalyzes the glycosylation of 4,4'-diaponeurosporenoate, i.e. the esterification of glucose at the C1'' position with the carboxyl group of 4,4'-diaponeurosporenic acid, to form glycosyl-4,4'-diaponeurosporenoate. This is a step in the biosynthesis of staphyloxanthin, an orange pigment present in most staphylococci strains.</text>
</comment>
<evidence type="ECO:0000256" key="1">
    <source>
        <dbReference type="ARBA" id="ARBA00004236"/>
    </source>
</evidence>
<evidence type="ECO:0000256" key="9">
    <source>
        <dbReference type="ARBA" id="ARBA00040345"/>
    </source>
</evidence>
<keyword evidence="12" id="KW-1185">Reference proteome</keyword>
<evidence type="ECO:0000256" key="5">
    <source>
        <dbReference type="ARBA" id="ARBA00023136"/>
    </source>
</evidence>
<dbReference type="Proteomes" id="UP000238762">
    <property type="component" value="Unassembled WGS sequence"/>
</dbReference>
<evidence type="ECO:0000256" key="4">
    <source>
        <dbReference type="ARBA" id="ARBA00022679"/>
    </source>
</evidence>
<dbReference type="Pfam" id="PF00535">
    <property type="entry name" value="Glycos_transf_2"/>
    <property type="match status" value="1"/>
</dbReference>
<evidence type="ECO:0000256" key="2">
    <source>
        <dbReference type="ARBA" id="ARBA00022475"/>
    </source>
</evidence>
<keyword evidence="4 11" id="KW-0808">Transferase</keyword>
<sequence length="424" mass="48046">MKSKEAVTFESRLSSTSYFCKDRPLVEISPDPECEVCAIVPVRNEAALLTQTLISLLEQVDLQGQPLAKNRYEIIVFANNCTDESAQIARDFASQHPDLVLHVVERTLPASEAYIGRVRQMLMDEACRRLLSINRDRGVIASTDGDTRVSPTWIAATLSEIAQGADAVGGKILTDRHQRANLEPHARNCFLRGAGYYSLIVELEAYIDPDPFDGFPRHNHHYGASLAVTAQMYQRVGGMPAVRTPEDVAFYQALVRADARFRHSLLVKVTTAARDSGRTAEGFANQLRMWTEMGQKGEEFRVETPLAVESRLRARRRLRKIWQQHLSGYLPKNHDFIRVSKNLGINHSWLRSQLAQSQTFGALWEQVEQRQQTEGIWQQRWSLVPIKQAIADLRVRVNSLRQQRQVPSLVVNRPSPQISWKKGA</sequence>
<dbReference type="InterPro" id="IPR029044">
    <property type="entry name" value="Nucleotide-diphossugar_trans"/>
</dbReference>
<comment type="similarity">
    <text evidence="8">Belongs to the glycosyltransferase 2 family. CrtQ subfamily.</text>
</comment>
<name>A0A2T1C4Z2_9CYAN</name>
<reference evidence="11 12" key="2">
    <citation type="submission" date="2018-03" db="EMBL/GenBank/DDBJ databases">
        <title>The ancient ancestry and fast evolution of plastids.</title>
        <authorList>
            <person name="Moore K.R."/>
            <person name="Magnabosco C."/>
            <person name="Momper L."/>
            <person name="Gold D.A."/>
            <person name="Bosak T."/>
            <person name="Fournier G.P."/>
        </authorList>
    </citation>
    <scope>NUCLEOTIDE SEQUENCE [LARGE SCALE GENOMIC DNA]</scope>
    <source>
        <strain evidence="11 12">CCAP 1448/3</strain>
    </source>
</reference>
<dbReference type="CDD" id="cd00761">
    <property type="entry name" value="Glyco_tranf_GTA_type"/>
    <property type="match status" value="1"/>
</dbReference>
<evidence type="ECO:0000313" key="12">
    <source>
        <dbReference type="Proteomes" id="UP000238762"/>
    </source>
</evidence>
<dbReference type="PANTHER" id="PTHR43646">
    <property type="entry name" value="GLYCOSYLTRANSFERASE"/>
    <property type="match status" value="1"/>
</dbReference>
<dbReference type="GO" id="GO:0016757">
    <property type="term" value="F:glycosyltransferase activity"/>
    <property type="evidence" value="ECO:0007669"/>
    <property type="project" value="UniProtKB-KW"/>
</dbReference>
<keyword evidence="2" id="KW-1003">Cell membrane</keyword>
<dbReference type="EMBL" id="PVWJ01000036">
    <property type="protein sequence ID" value="PSB03294.1"/>
    <property type="molecule type" value="Genomic_DNA"/>
</dbReference>
<evidence type="ECO:0000256" key="8">
    <source>
        <dbReference type="ARBA" id="ARBA00038120"/>
    </source>
</evidence>
<protein>
    <recommendedName>
        <fullName evidence="9">4,4'-diaponeurosporenoate glycosyltransferase</fullName>
    </recommendedName>
</protein>
<evidence type="ECO:0000256" key="7">
    <source>
        <dbReference type="ARBA" id="ARBA00037904"/>
    </source>
</evidence>